<evidence type="ECO:0000313" key="5">
    <source>
        <dbReference type="Proteomes" id="UP000245060"/>
    </source>
</evidence>
<dbReference type="EMBL" id="BFCH01000019">
    <property type="protein sequence ID" value="GBG39457.1"/>
    <property type="molecule type" value="Genomic_DNA"/>
</dbReference>
<reference evidence="4" key="3">
    <citation type="journal article" date="2022" name="Microbiol. Resour. Announc.">
        <title>Draft Genome Sequences of Eight Mycobacterium montefiorense Strains Isolated from Salamanders in Captivity.</title>
        <authorList>
            <person name="Komine T."/>
            <person name="Ihara H."/>
            <person name="Fukano H."/>
            <person name="Hoshino Y."/>
            <person name="Kurata O."/>
            <person name="Wada S."/>
        </authorList>
    </citation>
    <scope>NUCLEOTIDE SEQUENCE</scope>
    <source>
        <strain evidence="4">NJB18185</strain>
    </source>
</reference>
<proteinExistence type="predicted"/>
<dbReference type="Proteomes" id="UP000245060">
    <property type="component" value="Unassembled WGS sequence"/>
</dbReference>
<evidence type="ECO:0000256" key="2">
    <source>
        <dbReference type="ARBA" id="ARBA00022898"/>
    </source>
</evidence>
<comment type="cofactor">
    <cofactor evidence="1">
        <name>pyridoxal 5'-phosphate</name>
        <dbReference type="ChEBI" id="CHEBI:597326"/>
    </cofactor>
</comment>
<keyword evidence="2" id="KW-0663">Pyridoxal phosphate</keyword>
<reference evidence="4" key="4">
    <citation type="submission" date="2022-04" db="EMBL/GenBank/DDBJ databases">
        <authorList>
            <person name="Komine T."/>
            <person name="Fukano H."/>
            <person name="Wada S."/>
        </authorList>
    </citation>
    <scope>NUCLEOTIDE SEQUENCE</scope>
    <source>
        <strain evidence="4">NJB18185</strain>
    </source>
</reference>
<evidence type="ECO:0000256" key="1">
    <source>
        <dbReference type="ARBA" id="ARBA00001933"/>
    </source>
</evidence>
<dbReference type="PANTHER" id="PTHR48077">
    <property type="entry name" value="TRYPTOPHAN SYNTHASE-RELATED"/>
    <property type="match status" value="1"/>
</dbReference>
<dbReference type="InterPro" id="IPR023026">
    <property type="entry name" value="Trp_synth_beta/beta-like"/>
</dbReference>
<comment type="caution">
    <text evidence="4">The sequence shown here is derived from an EMBL/GenBank/DDBJ whole genome shotgun (WGS) entry which is preliminary data.</text>
</comment>
<keyword evidence="5" id="KW-1185">Reference proteome</keyword>
<dbReference type="Gene3D" id="3.40.50.1100">
    <property type="match status" value="1"/>
</dbReference>
<name>A0AA37UW82_9MYCO</name>
<dbReference type="SUPFAM" id="SSF53686">
    <property type="entry name" value="Tryptophan synthase beta subunit-like PLP-dependent enzymes"/>
    <property type="match status" value="1"/>
</dbReference>
<organism evidence="4 6">
    <name type="scientific">Mycobacterium montefiorense</name>
    <dbReference type="NCBI Taxonomy" id="154654"/>
    <lineage>
        <taxon>Bacteria</taxon>
        <taxon>Bacillati</taxon>
        <taxon>Actinomycetota</taxon>
        <taxon>Actinomycetes</taxon>
        <taxon>Mycobacteriales</taxon>
        <taxon>Mycobacteriaceae</taxon>
        <taxon>Mycobacterium</taxon>
        <taxon>Mycobacterium simiae complex</taxon>
    </lineage>
</organism>
<dbReference type="EMBL" id="BQYH01000065">
    <property type="protein sequence ID" value="GKU74960.1"/>
    <property type="molecule type" value="Genomic_DNA"/>
</dbReference>
<dbReference type="AlphaFoldDB" id="A0AA37UW82"/>
<dbReference type="GO" id="GO:0005737">
    <property type="term" value="C:cytoplasm"/>
    <property type="evidence" value="ECO:0007669"/>
    <property type="project" value="TreeGrafter"/>
</dbReference>
<dbReference type="PANTHER" id="PTHR48077:SF6">
    <property type="entry name" value="TRYPTOPHAN SYNTHASE"/>
    <property type="match status" value="1"/>
</dbReference>
<dbReference type="InterPro" id="IPR036052">
    <property type="entry name" value="TrpB-like_PALP_sf"/>
</dbReference>
<reference evidence="5" key="2">
    <citation type="submission" date="2018-04" db="EMBL/GenBank/DDBJ databases">
        <title>Draft genome sequence of Mycobacterium montefiorense isolated from Japanese black salamander.</title>
        <authorList>
            <person name="Fukano H."/>
            <person name="Yoshida M."/>
            <person name="Shimizu A."/>
            <person name="Iwao H."/>
            <person name="Kurata O."/>
            <person name="Katayama Y."/>
            <person name="Omatsu T."/>
            <person name="Mizutani T."/>
            <person name="Wada S."/>
            <person name="Hoshino Y."/>
        </authorList>
    </citation>
    <scope>NUCLEOTIDE SEQUENCE [LARGE SCALE GENOMIC DNA]</scope>
    <source>
        <strain evidence="5">BS</strain>
    </source>
</reference>
<protein>
    <recommendedName>
        <fullName evidence="7">Tryptophan synthase beta chain-like PALP domain-containing protein</fullName>
    </recommendedName>
</protein>
<gene>
    <name evidence="3" type="ORF">MmonteBS_38290</name>
    <name evidence="4" type="ORF">NJB18185_47310</name>
</gene>
<reference evidence="3" key="1">
    <citation type="journal article" date="2018" name="Genome Announc.">
        <title>Draft Genome Sequence of Mycobacterium montefiorense Isolated from Japanese Black Salamander (Hynobius nigrescens).</title>
        <authorList>
            <person name="Fukano H."/>
            <person name="Yoshida M."/>
            <person name="Shimizu A."/>
            <person name="Iwao H."/>
            <person name="Katayama Y."/>
            <person name="Omatsu T."/>
            <person name="Mizutani T."/>
            <person name="Kurata O."/>
            <person name="Wada S."/>
            <person name="Hoshino Y."/>
        </authorList>
    </citation>
    <scope>NUCLEOTIDE SEQUENCE</scope>
    <source>
        <strain evidence="3">BS</strain>
    </source>
</reference>
<dbReference type="GO" id="GO:0004834">
    <property type="term" value="F:tryptophan synthase activity"/>
    <property type="evidence" value="ECO:0007669"/>
    <property type="project" value="InterPro"/>
</dbReference>
<dbReference type="GO" id="GO:0052684">
    <property type="term" value="F:L-serine hydro-lyase (adding indole, L-tryptophan-forming) activity"/>
    <property type="evidence" value="ECO:0007669"/>
    <property type="project" value="TreeGrafter"/>
</dbReference>
<accession>A0AA37UW82</accession>
<evidence type="ECO:0000313" key="3">
    <source>
        <dbReference type="EMBL" id="GBG39457.1"/>
    </source>
</evidence>
<evidence type="ECO:0000313" key="4">
    <source>
        <dbReference type="EMBL" id="GKU74960.1"/>
    </source>
</evidence>
<sequence>MYTIGREFVPPATHAGGLRYHGAAPILSNLLQHQWIEAVAYPQRSVLEAAVRFARTEGMVPAPETAHAIKGVIEAALAARCAQQEPVILFNYSGHGLLDLAAYDDYFHDRLSDD</sequence>
<evidence type="ECO:0008006" key="7">
    <source>
        <dbReference type="Google" id="ProtNLM"/>
    </source>
</evidence>
<dbReference type="Proteomes" id="UP001139505">
    <property type="component" value="Unassembled WGS sequence"/>
</dbReference>
<evidence type="ECO:0000313" key="6">
    <source>
        <dbReference type="Proteomes" id="UP001139505"/>
    </source>
</evidence>